<comment type="subcellular location">
    <subcellularLocation>
        <location evidence="1">Golgi apparatus membrane</location>
        <topology evidence="1">Single-pass type II membrane protein</topology>
    </subcellularLocation>
</comment>
<evidence type="ECO:0000256" key="15">
    <source>
        <dbReference type="ARBA" id="ARBA00043673"/>
    </source>
</evidence>
<name>A0A6B0RFP5_9CETA</name>
<evidence type="ECO:0000256" key="9">
    <source>
        <dbReference type="ARBA" id="ARBA00023034"/>
    </source>
</evidence>
<feature type="region of interest" description="Disordered" evidence="18">
    <location>
        <begin position="414"/>
        <end position="433"/>
    </location>
</feature>
<reference evidence="19" key="1">
    <citation type="submission" date="2019-10" db="EMBL/GenBank/DDBJ databases">
        <title>The sequence and de novo assembly of the wild yak genome.</title>
        <authorList>
            <person name="Liu Y."/>
        </authorList>
    </citation>
    <scope>NUCLEOTIDE SEQUENCE [LARGE SCALE GENOMIC DNA]</scope>
    <source>
        <strain evidence="19">WY2019</strain>
    </source>
</reference>
<dbReference type="GO" id="GO:0003836">
    <property type="term" value="F:beta-galactoside (CMP) alpha-2,3-sialyltransferase activity"/>
    <property type="evidence" value="ECO:0007669"/>
    <property type="project" value="UniProtKB-EC"/>
</dbReference>
<dbReference type="GO" id="GO:0000139">
    <property type="term" value="C:Golgi membrane"/>
    <property type="evidence" value="ECO:0007669"/>
    <property type="project" value="UniProtKB-SubCell"/>
</dbReference>
<evidence type="ECO:0000256" key="12">
    <source>
        <dbReference type="ARBA" id="ARBA00036292"/>
    </source>
</evidence>
<dbReference type="AlphaFoldDB" id="A0A6B0RFP5"/>
<feature type="region of interest" description="Disordered" evidence="18">
    <location>
        <begin position="1"/>
        <end position="52"/>
    </location>
</feature>
<evidence type="ECO:0000256" key="18">
    <source>
        <dbReference type="SAM" id="MobiDB-lite"/>
    </source>
</evidence>
<comment type="similarity">
    <text evidence="3">Belongs to the glycosyltransferase 29 family.</text>
</comment>
<gene>
    <name evidence="19" type="ORF">E5288_WYG013102</name>
</gene>
<dbReference type="InterPro" id="IPR038578">
    <property type="entry name" value="GT29-like_sf"/>
</dbReference>
<feature type="compositionally biased region" description="Polar residues" evidence="18">
    <location>
        <begin position="32"/>
        <end position="45"/>
    </location>
</feature>
<organism evidence="19 20">
    <name type="scientific">Bos mutus</name>
    <name type="common">wild yak</name>
    <dbReference type="NCBI Taxonomy" id="72004"/>
    <lineage>
        <taxon>Eukaryota</taxon>
        <taxon>Metazoa</taxon>
        <taxon>Chordata</taxon>
        <taxon>Craniata</taxon>
        <taxon>Vertebrata</taxon>
        <taxon>Euteleostomi</taxon>
        <taxon>Mammalia</taxon>
        <taxon>Eutheria</taxon>
        <taxon>Laurasiatheria</taxon>
        <taxon>Artiodactyla</taxon>
        <taxon>Ruminantia</taxon>
        <taxon>Pecora</taxon>
        <taxon>Bovidae</taxon>
        <taxon>Bovinae</taxon>
        <taxon>Bos</taxon>
    </lineage>
</organism>
<proteinExistence type="inferred from homology"/>
<evidence type="ECO:0000256" key="6">
    <source>
        <dbReference type="ARBA" id="ARBA00022692"/>
    </source>
</evidence>
<feature type="compositionally biased region" description="Basic and acidic residues" evidence="18">
    <location>
        <begin position="415"/>
        <end position="427"/>
    </location>
</feature>
<keyword evidence="4" id="KW-0328">Glycosyltransferase</keyword>
<evidence type="ECO:0000256" key="11">
    <source>
        <dbReference type="ARBA" id="ARBA00023180"/>
    </source>
</evidence>
<dbReference type="EMBL" id="VBQZ03000034">
    <property type="protein sequence ID" value="MXQ86784.1"/>
    <property type="molecule type" value="Genomic_DNA"/>
</dbReference>
<dbReference type="GO" id="GO:0047288">
    <property type="term" value="F:beta-D-galactosyl-(1-&gt;3)-N-acetyl-beta-D-galactosaminide alpha-2,3- sialyltransferase"/>
    <property type="evidence" value="ECO:0007669"/>
    <property type="project" value="UniProtKB-EC"/>
</dbReference>
<evidence type="ECO:0000256" key="7">
    <source>
        <dbReference type="ARBA" id="ARBA00022968"/>
    </source>
</evidence>
<comment type="catalytic activity">
    <reaction evidence="15">
        <text>a ganglioside GA1 (d18:1(4E)) + CMP-N-acetyl-beta-neuraminate = a ganglioside GM1b (d18:1(4E)) + CMP + H(+)</text>
        <dbReference type="Rhea" id="RHEA:47560"/>
        <dbReference type="ChEBI" id="CHEBI:15378"/>
        <dbReference type="ChEBI" id="CHEBI:27938"/>
        <dbReference type="ChEBI" id="CHEBI:57812"/>
        <dbReference type="ChEBI" id="CHEBI:60377"/>
        <dbReference type="ChEBI" id="CHEBI:78568"/>
    </reaction>
    <physiologicalReaction direction="left-to-right" evidence="15">
        <dbReference type="Rhea" id="RHEA:47561"/>
    </physiologicalReaction>
</comment>
<dbReference type="Gene3D" id="3.90.1480.20">
    <property type="entry name" value="Glycosyl transferase family 29"/>
    <property type="match status" value="1"/>
</dbReference>
<comment type="catalytic activity">
    <reaction evidence="16">
        <text>a ganglioside GM1 (d18:1(4E)) + CMP-N-acetyl-beta-neuraminate = a ganglioside GD1a (d18:1(4E)) + CMP + H(+)</text>
        <dbReference type="Rhea" id="RHEA:18021"/>
        <dbReference type="ChEBI" id="CHEBI:15378"/>
        <dbReference type="ChEBI" id="CHEBI:57812"/>
        <dbReference type="ChEBI" id="CHEBI:60377"/>
        <dbReference type="ChEBI" id="CHEBI:77709"/>
        <dbReference type="ChEBI" id="CHEBI:78445"/>
        <dbReference type="EC" id="2.4.3.2"/>
    </reaction>
    <physiologicalReaction direction="left-to-right" evidence="16">
        <dbReference type="Rhea" id="RHEA:18022"/>
    </physiologicalReaction>
</comment>
<comment type="caution">
    <text evidence="19">The sequence shown here is derived from an EMBL/GenBank/DDBJ whole genome shotgun (WGS) entry which is preliminary data.</text>
</comment>
<dbReference type="PANTHER" id="PTHR46032">
    <property type="entry name" value="ALPHA-2,3-SIALYLTRANSFERASE ST3GAL I ISOFORM X1"/>
    <property type="match status" value="1"/>
</dbReference>
<evidence type="ECO:0000256" key="4">
    <source>
        <dbReference type="ARBA" id="ARBA00022676"/>
    </source>
</evidence>
<keyword evidence="11" id="KW-0325">Glycoprotein</keyword>
<comment type="catalytic activity">
    <reaction evidence="12">
        <text>a beta-D-galactosyl-(1-&gt;3)-N-acetyl-alpha-D-galactosaminyl derivative + CMP-N-acetyl-beta-neuraminate = an N-acetyl-alpha-neuraminyl-(2-&gt;3)-beta-D-galactosyl-(1-&gt;3)-N-acetyl-alpha-D-galactosaminyl derivative + CMP + H(+)</text>
        <dbReference type="Rhea" id="RHEA:21616"/>
        <dbReference type="ChEBI" id="CHEBI:15378"/>
        <dbReference type="ChEBI" id="CHEBI:57812"/>
        <dbReference type="ChEBI" id="CHEBI:60377"/>
        <dbReference type="ChEBI" id="CHEBI:133470"/>
        <dbReference type="ChEBI" id="CHEBI:139596"/>
        <dbReference type="EC" id="2.4.3.4"/>
    </reaction>
    <physiologicalReaction direction="left-to-right" evidence="12">
        <dbReference type="Rhea" id="RHEA:21617"/>
    </physiologicalReaction>
</comment>
<keyword evidence="6" id="KW-0812">Transmembrane</keyword>
<keyword evidence="8" id="KW-1133">Transmembrane helix</keyword>
<evidence type="ECO:0000256" key="14">
    <source>
        <dbReference type="ARBA" id="ARBA00042990"/>
    </source>
</evidence>
<dbReference type="InterPro" id="IPR051757">
    <property type="entry name" value="Beta-gal_alpha2-3_sialyltrans"/>
</dbReference>
<evidence type="ECO:0000256" key="16">
    <source>
        <dbReference type="ARBA" id="ARBA00043773"/>
    </source>
</evidence>
<dbReference type="EC" id="2.4.3.2" evidence="13"/>
<evidence type="ECO:0000256" key="1">
    <source>
        <dbReference type="ARBA" id="ARBA00004323"/>
    </source>
</evidence>
<evidence type="ECO:0000256" key="17">
    <source>
        <dbReference type="ARBA" id="ARBA00047509"/>
    </source>
</evidence>
<evidence type="ECO:0000256" key="10">
    <source>
        <dbReference type="ARBA" id="ARBA00023136"/>
    </source>
</evidence>
<dbReference type="InterPro" id="IPR001675">
    <property type="entry name" value="Glyco_trans_29"/>
</dbReference>
<keyword evidence="7" id="KW-0735">Signal-anchor</keyword>
<comment type="pathway">
    <text evidence="2">Glycolipid biosynthesis.</text>
</comment>
<protein>
    <recommendedName>
        <fullName evidence="13">beta-D-galactosyl-(1-&gt;3)-N-acetyl-beta-D-galactosaminide alpha-2,3-sialyltransferase</fullName>
        <ecNumber evidence="13">2.4.3.2</ecNumber>
    </recommendedName>
    <alternativeName>
        <fullName evidence="14">Monosialoganglioside sialyltransferase</fullName>
    </alternativeName>
</protein>
<keyword evidence="9" id="KW-0333">Golgi apparatus</keyword>
<sequence>MDREVGDEGLAGGVVWRSGEPRRPTGQRVGGLSTTSGPHPSQSQVEEPVGHLPLEPSPGPHIRRWWQIFVLCVFWMLLLWLVTPCLDLKTDSAPQEKWMDVAPRRCSCPWFKFRQCGCPSGSLNHSVCHHTAGEHQFDAGYEKMRGSLMGGAESMRPGAVLWWSDLNAASELGRAWKKLLEVIPQLSMSYFDLFCGTCALMGNSKILRAASISNNVNQLSMVSRNARGQGSWRQVLLLLLQLFDLAWTSDALSEEMLHLLATCVPTLWMMVFLLDQKSSQNDLRKMPRNHSKTCDCPQNSLRKCICSSEVHECSTCLGIPRESVWFDERFEMDTEPLMRMNQAPVQGFEADVGKRTTVCITYPKIDSPQDPGAQLLLLPLNSSGLKCVMDTVQKDSIIQKAENPGFRIVQVTRGSNEKEDKVRDPGGKRGRSKMQWVGLGGHWMDIRSPPSSVSPGLSDQPELPLVHPAEMAGKTRSLSISGVHNSVVCLAHL</sequence>
<evidence type="ECO:0000256" key="8">
    <source>
        <dbReference type="ARBA" id="ARBA00022989"/>
    </source>
</evidence>
<evidence type="ECO:0000256" key="2">
    <source>
        <dbReference type="ARBA" id="ARBA00004934"/>
    </source>
</evidence>
<accession>A0A6B0RFP5</accession>
<evidence type="ECO:0000256" key="3">
    <source>
        <dbReference type="ARBA" id="ARBA00006003"/>
    </source>
</evidence>
<evidence type="ECO:0000256" key="13">
    <source>
        <dbReference type="ARBA" id="ARBA00039106"/>
    </source>
</evidence>
<comment type="catalytic activity">
    <reaction evidence="17">
        <text>ganglioside GM1 (d18:1(4E)/18:0) + CMP-N-acetyl-beta-neuraminate = ganglioside GD1a (18:1(4E)/18:0) + CMP + H(+)</text>
        <dbReference type="Rhea" id="RHEA:48248"/>
        <dbReference type="ChEBI" id="CHEBI:15378"/>
        <dbReference type="ChEBI" id="CHEBI:57812"/>
        <dbReference type="ChEBI" id="CHEBI:60377"/>
        <dbReference type="ChEBI" id="CHEBI:73110"/>
        <dbReference type="ChEBI" id="CHEBI:90153"/>
    </reaction>
    <physiologicalReaction direction="left-to-right" evidence="17">
        <dbReference type="Rhea" id="RHEA:48249"/>
    </physiologicalReaction>
</comment>
<dbReference type="PANTHER" id="PTHR46032:SF7">
    <property type="entry name" value="RIKEN CDNA 6430550D23 GENE"/>
    <property type="match status" value="1"/>
</dbReference>
<dbReference type="Proteomes" id="UP000322234">
    <property type="component" value="Unassembled WGS sequence"/>
</dbReference>
<evidence type="ECO:0000313" key="20">
    <source>
        <dbReference type="Proteomes" id="UP000322234"/>
    </source>
</evidence>
<dbReference type="Pfam" id="PF00777">
    <property type="entry name" value="Glyco_transf_29"/>
    <property type="match status" value="1"/>
</dbReference>
<keyword evidence="20" id="KW-1185">Reference proteome</keyword>
<keyword evidence="10" id="KW-0472">Membrane</keyword>
<dbReference type="GO" id="GO:0097503">
    <property type="term" value="P:sialylation"/>
    <property type="evidence" value="ECO:0007669"/>
    <property type="project" value="TreeGrafter"/>
</dbReference>
<evidence type="ECO:0000313" key="19">
    <source>
        <dbReference type="EMBL" id="MXQ86784.1"/>
    </source>
</evidence>
<keyword evidence="5" id="KW-0808">Transferase</keyword>
<evidence type="ECO:0000256" key="5">
    <source>
        <dbReference type="ARBA" id="ARBA00022679"/>
    </source>
</evidence>